<dbReference type="EMBL" id="JAWQEG010005957">
    <property type="protein sequence ID" value="KAK3856208.1"/>
    <property type="molecule type" value="Genomic_DNA"/>
</dbReference>
<organism evidence="2 3">
    <name type="scientific">Petrolisthes cinctipes</name>
    <name type="common">Flat porcelain crab</name>
    <dbReference type="NCBI Taxonomy" id="88211"/>
    <lineage>
        <taxon>Eukaryota</taxon>
        <taxon>Metazoa</taxon>
        <taxon>Ecdysozoa</taxon>
        <taxon>Arthropoda</taxon>
        <taxon>Crustacea</taxon>
        <taxon>Multicrustacea</taxon>
        <taxon>Malacostraca</taxon>
        <taxon>Eumalacostraca</taxon>
        <taxon>Eucarida</taxon>
        <taxon>Decapoda</taxon>
        <taxon>Pleocyemata</taxon>
        <taxon>Anomura</taxon>
        <taxon>Galatheoidea</taxon>
        <taxon>Porcellanidae</taxon>
        <taxon>Petrolisthes</taxon>
    </lineage>
</organism>
<protein>
    <recommendedName>
        <fullName evidence="4">Transposase</fullName>
    </recommendedName>
</protein>
<dbReference type="Gene3D" id="1.10.10.10">
    <property type="entry name" value="Winged helix-like DNA-binding domain superfamily/Winged helix DNA-binding domain"/>
    <property type="match status" value="1"/>
</dbReference>
<dbReference type="Pfam" id="PF13551">
    <property type="entry name" value="HTH_29"/>
    <property type="match status" value="1"/>
</dbReference>
<reference evidence="2" key="1">
    <citation type="submission" date="2023-10" db="EMBL/GenBank/DDBJ databases">
        <title>Genome assemblies of two species of porcelain crab, Petrolisthes cinctipes and Petrolisthes manimaculis (Anomura: Porcellanidae).</title>
        <authorList>
            <person name="Angst P."/>
        </authorList>
    </citation>
    <scope>NUCLEOTIDE SEQUENCE</scope>
    <source>
        <strain evidence="2">PB745_01</strain>
        <tissue evidence="2">Gill</tissue>
    </source>
</reference>
<dbReference type="AlphaFoldDB" id="A0AAE1BSS1"/>
<evidence type="ECO:0000313" key="3">
    <source>
        <dbReference type="Proteomes" id="UP001286313"/>
    </source>
</evidence>
<keyword evidence="3" id="KW-1185">Reference proteome</keyword>
<accession>A0AAE1BSS1</accession>
<gene>
    <name evidence="2" type="ORF">Pcinc_037450</name>
</gene>
<name>A0AAE1BSS1_PETCI</name>
<comment type="subcellular location">
    <subcellularLocation>
        <location evidence="1">Nucleus</location>
    </subcellularLocation>
</comment>
<dbReference type="SUPFAM" id="SSF46689">
    <property type="entry name" value="Homeodomain-like"/>
    <property type="match status" value="1"/>
</dbReference>
<dbReference type="InterPro" id="IPR009057">
    <property type="entry name" value="Homeodomain-like_sf"/>
</dbReference>
<comment type="caution">
    <text evidence="2">The sequence shown here is derived from an EMBL/GenBank/DDBJ whole genome shotgun (WGS) entry which is preliminary data.</text>
</comment>
<evidence type="ECO:0000256" key="1">
    <source>
        <dbReference type="ARBA" id="ARBA00004123"/>
    </source>
</evidence>
<sequence>MKNDHHDRYTHRGQFIGMWKAGKNISEIARETGVTRKTVGRWVLRYQKSGSMRDAPRPGRPRVTSAEDDARIIADIRDYPFTNAVVTRQRVKVDVSFATIR</sequence>
<dbReference type="Proteomes" id="UP001286313">
    <property type="component" value="Unassembled WGS sequence"/>
</dbReference>
<evidence type="ECO:0000313" key="2">
    <source>
        <dbReference type="EMBL" id="KAK3856208.1"/>
    </source>
</evidence>
<evidence type="ECO:0008006" key="4">
    <source>
        <dbReference type="Google" id="ProtNLM"/>
    </source>
</evidence>
<proteinExistence type="predicted"/>
<dbReference type="GO" id="GO:0005634">
    <property type="term" value="C:nucleus"/>
    <property type="evidence" value="ECO:0007669"/>
    <property type="project" value="UniProtKB-SubCell"/>
</dbReference>
<dbReference type="InterPro" id="IPR036388">
    <property type="entry name" value="WH-like_DNA-bd_sf"/>
</dbReference>